<dbReference type="RefSeq" id="XP_009171003.1">
    <property type="nucleotide sequence ID" value="XM_009172739.1"/>
</dbReference>
<dbReference type="Proteomes" id="UP000054324">
    <property type="component" value="Unassembled WGS sequence"/>
</dbReference>
<protein>
    <recommendedName>
        <fullName evidence="1">Reverse transcriptase domain-containing protein</fullName>
    </recommendedName>
</protein>
<evidence type="ECO:0000313" key="2">
    <source>
        <dbReference type="EMBL" id="KER25219.1"/>
    </source>
</evidence>
<dbReference type="GeneID" id="20321440"/>
<accession>A0A075AC15</accession>
<evidence type="ECO:0000313" key="3">
    <source>
        <dbReference type="Proteomes" id="UP000054324"/>
    </source>
</evidence>
<feature type="domain" description="Reverse transcriptase" evidence="1">
    <location>
        <begin position="35"/>
        <end position="105"/>
    </location>
</feature>
<dbReference type="Pfam" id="PF00078">
    <property type="entry name" value="RVT_1"/>
    <property type="match status" value="1"/>
</dbReference>
<dbReference type="KEGG" id="ovi:T265_07261"/>
<gene>
    <name evidence="2" type="ORF">T265_07261</name>
</gene>
<dbReference type="InterPro" id="IPR000477">
    <property type="entry name" value="RT_dom"/>
</dbReference>
<reference evidence="2 3" key="1">
    <citation type="submission" date="2013-11" db="EMBL/GenBank/DDBJ databases">
        <title>Opisthorchis viverrini - life in the bile duct.</title>
        <authorList>
            <person name="Young N.D."/>
            <person name="Nagarajan N."/>
            <person name="Lin S.J."/>
            <person name="Korhonen P.K."/>
            <person name="Jex A.R."/>
            <person name="Hall R.S."/>
            <person name="Safavi-Hemami H."/>
            <person name="Kaewkong W."/>
            <person name="Bertrand D."/>
            <person name="Gao S."/>
            <person name="Seet Q."/>
            <person name="Wongkham S."/>
            <person name="Teh B.T."/>
            <person name="Wongkham C."/>
            <person name="Intapan P.M."/>
            <person name="Maleewong W."/>
            <person name="Yang X."/>
            <person name="Hu M."/>
            <person name="Wang Z."/>
            <person name="Hofmann A."/>
            <person name="Sternberg P.W."/>
            <person name="Tan P."/>
            <person name="Wang J."/>
            <person name="Gasser R.B."/>
        </authorList>
    </citation>
    <scope>NUCLEOTIDE SEQUENCE [LARGE SCALE GENOMIC DNA]</scope>
</reference>
<organism evidence="2 3">
    <name type="scientific">Opisthorchis viverrini</name>
    <name type="common">Southeast Asian liver fluke</name>
    <dbReference type="NCBI Taxonomy" id="6198"/>
    <lineage>
        <taxon>Eukaryota</taxon>
        <taxon>Metazoa</taxon>
        <taxon>Spiralia</taxon>
        <taxon>Lophotrochozoa</taxon>
        <taxon>Platyhelminthes</taxon>
        <taxon>Trematoda</taxon>
        <taxon>Digenea</taxon>
        <taxon>Opisthorchiida</taxon>
        <taxon>Opisthorchiata</taxon>
        <taxon>Opisthorchiidae</taxon>
        <taxon>Opisthorchis</taxon>
    </lineage>
</organism>
<sequence>MKLVVRTGREACWTRKSNEIEDPCDGVPGSATACDSVDRQALWRCLWSRGVPHKFLNLIKALYANSRGRVKVYGKLSPEFTTSSGVRQGCPLSPFLFNFCLAGMPTEGGTMVVILPICLSLDRNSRDAKVIFEPRTFLSLSWRHNHNYLEHGKGRKSEPIILYLIDRLSVSPTELLYLLHTAARVNENVIPLTPQFLHFHVSPLLPYSVRFKNYLCRSQPVLGLVALFAVHHAQPQFLLSSIIHTLKQPGQLVTSARTLDALCIDVHYLSDTRIHTVREYPEAIVPHCPYVIELAARLLYSSFREMARWLKLLEREFTDRKVRRSNPTSATRLPLSRLGQPDSIPALVKPSGGMAARHRKGVTAERFIYLFIILLPVSAAHLCGRANASLAGEIIVDNRLRTFRLAKLVKESRECEVHRTLFIVSEYAATKCSPESQKDSRLSTAEVHLVGRLGLDTRRTDNRNCLIQMCQSQTLPFATPIPGAAETAWERGAYRRAYHWLLTVGVDHCIPFLLKY</sequence>
<keyword evidence="3" id="KW-1185">Reference proteome</keyword>
<dbReference type="AlphaFoldDB" id="A0A075AC15"/>
<dbReference type="OrthoDB" id="410104at2759"/>
<dbReference type="CTD" id="20321440"/>
<dbReference type="PANTHER" id="PTHR19446">
    <property type="entry name" value="REVERSE TRANSCRIPTASES"/>
    <property type="match status" value="1"/>
</dbReference>
<proteinExistence type="predicted"/>
<evidence type="ECO:0000259" key="1">
    <source>
        <dbReference type="Pfam" id="PF00078"/>
    </source>
</evidence>
<name>A0A075AC15_OPIVI</name>
<dbReference type="EMBL" id="KL596783">
    <property type="protein sequence ID" value="KER25219.1"/>
    <property type="molecule type" value="Genomic_DNA"/>
</dbReference>